<organism evidence="2 3">
    <name type="scientific">Actinacidiphila glaucinigra</name>
    <dbReference type="NCBI Taxonomy" id="235986"/>
    <lineage>
        <taxon>Bacteria</taxon>
        <taxon>Bacillati</taxon>
        <taxon>Actinomycetota</taxon>
        <taxon>Actinomycetes</taxon>
        <taxon>Kitasatosporales</taxon>
        <taxon>Streptomycetaceae</taxon>
        <taxon>Actinacidiphila</taxon>
    </lineage>
</organism>
<gene>
    <name evidence="2" type="ORF">SAMN05216252_1565</name>
</gene>
<proteinExistence type="predicted"/>
<feature type="chain" id="PRO_5013190068" evidence="1">
    <location>
        <begin position="21"/>
        <end position="431"/>
    </location>
</feature>
<sequence length="431" mass="46297">MAALGLSVGLVVTAAPAAHASDQLQVRYVGSVNDDLGTLQVVAESGSDITAVSAHIVSYGTGKEVARVKPKDFALSSGDRKSGVWRTKEPLHLDQLGDYRVDVELTDADGDHIAQTSAGQLSYYVVAKFSALTVDRRAIDRDHRDIEVSGTLYERWPTRELRPLAGRQVDIDVDYWTQNTVSTDDAGRFTGSVHLDNGAPVQAVFRATGGEPFVLYGESELVQIGVDQIPTRFISQVSSTDIDDGEAVTLTAKVEQQTAQGWVPLAGEAGGILFGPKEGRTETVGGFTTADDGTFSVTFTPWDGGYFQLALDTTEDPFLQPSTGLSDLVHVHHGAVFTDFSALRTDERTVHAEGHMDFPDGFTPGTVLVTVQRSPDGQDWSELSTVEARWDGTGYYFFADLEGSGEAQYRAVYEGGDGFQDAVTDSALVAG</sequence>
<evidence type="ECO:0000313" key="3">
    <source>
        <dbReference type="Proteomes" id="UP000198280"/>
    </source>
</evidence>
<feature type="signal peptide" evidence="1">
    <location>
        <begin position="1"/>
        <end position="20"/>
    </location>
</feature>
<keyword evidence="1" id="KW-0732">Signal</keyword>
<dbReference type="EMBL" id="FZOF01000056">
    <property type="protein sequence ID" value="SNT59496.1"/>
    <property type="molecule type" value="Genomic_DNA"/>
</dbReference>
<evidence type="ECO:0000256" key="1">
    <source>
        <dbReference type="SAM" id="SignalP"/>
    </source>
</evidence>
<reference evidence="2 3" key="1">
    <citation type="submission" date="2017-06" db="EMBL/GenBank/DDBJ databases">
        <authorList>
            <person name="Kim H.J."/>
            <person name="Triplett B.A."/>
        </authorList>
    </citation>
    <scope>NUCLEOTIDE SEQUENCE [LARGE SCALE GENOMIC DNA]</scope>
    <source>
        <strain evidence="2 3">CGMCC 4.1858</strain>
    </source>
</reference>
<dbReference type="Proteomes" id="UP000198280">
    <property type="component" value="Unassembled WGS sequence"/>
</dbReference>
<accession>A0A239NXB9</accession>
<evidence type="ECO:0000313" key="2">
    <source>
        <dbReference type="EMBL" id="SNT59496.1"/>
    </source>
</evidence>
<protein>
    <submittedName>
        <fullName evidence="2">Uncharacterized protein</fullName>
    </submittedName>
</protein>
<keyword evidence="3" id="KW-1185">Reference proteome</keyword>
<name>A0A239NXB9_9ACTN</name>
<dbReference type="AlphaFoldDB" id="A0A239NXB9"/>